<evidence type="ECO:0000256" key="1">
    <source>
        <dbReference type="ARBA" id="ARBA00022690"/>
    </source>
</evidence>
<protein>
    <submittedName>
        <fullName evidence="6">Agrin</fullName>
    </submittedName>
</protein>
<evidence type="ECO:0000313" key="6">
    <source>
        <dbReference type="EMBL" id="KUG00488.1"/>
    </source>
</evidence>
<dbReference type="Pfam" id="PF07648">
    <property type="entry name" value="Kazal_2"/>
    <property type="match status" value="2"/>
</dbReference>
<feature type="domain" description="Kazal-like" evidence="5">
    <location>
        <begin position="241"/>
        <end position="295"/>
    </location>
</feature>
<evidence type="ECO:0000259" key="5">
    <source>
        <dbReference type="PROSITE" id="PS51465"/>
    </source>
</evidence>
<gene>
    <name evidence="6" type="ORF">AM587_10002667</name>
</gene>
<sequence length="304" mass="32436">MWGVCYIHVDKEQLIAESIRGRACLRHDFHHKLDLQVYGESMLESVLTNIRGLGSIILLEELNRYRRVSDGDSLQNLHRAPQPAPVTMKFALGLTLVAIAVTSSAAADDNCSFGCLDVYKPVCGSNGETYSNSCYLRLASCKSNNEITEAGDGECASTPATSATPAPVTSTTGSTSGTAGCPDACLDVYDPVSDENGVEYSNECYMKMAKCKGTSGDDNKRLDSPGVSTLDAERKLAFAPGYQGPPCGDMLCPDNYAPVCGSDGVTYTNECNLGITSCNHPEQNITMVGAGSCPTQQEHQQQQS</sequence>
<feature type="compositionally biased region" description="Low complexity" evidence="4">
    <location>
        <begin position="156"/>
        <end position="175"/>
    </location>
</feature>
<feature type="domain" description="Kazal-like" evidence="5">
    <location>
        <begin position="105"/>
        <end position="157"/>
    </location>
</feature>
<name>A0A0W8DVN9_PHYNI</name>
<reference evidence="6 7" key="1">
    <citation type="submission" date="2015-11" db="EMBL/GenBank/DDBJ databases">
        <title>Genomes and virulence difference between two physiological races of Phytophthora nicotianae.</title>
        <authorList>
            <person name="Liu H."/>
            <person name="Ma X."/>
            <person name="Yu H."/>
            <person name="Fang D."/>
            <person name="Li Y."/>
            <person name="Wang X."/>
            <person name="Wang W."/>
            <person name="Dong Y."/>
            <person name="Xiao B."/>
        </authorList>
    </citation>
    <scope>NUCLEOTIDE SEQUENCE [LARGE SCALE GENOMIC DNA]</scope>
    <source>
        <strain evidence="7">race 0</strain>
    </source>
</reference>
<dbReference type="PANTHER" id="PTHR10913">
    <property type="entry name" value="FOLLISTATIN-RELATED"/>
    <property type="match status" value="1"/>
</dbReference>
<comment type="caution">
    <text evidence="6">The sequence shown here is derived from an EMBL/GenBank/DDBJ whole genome shotgun (WGS) entry which is preliminary data.</text>
</comment>
<dbReference type="Gene3D" id="3.30.60.30">
    <property type="match status" value="3"/>
</dbReference>
<dbReference type="CDD" id="cd00104">
    <property type="entry name" value="KAZAL_FS"/>
    <property type="match status" value="3"/>
</dbReference>
<evidence type="ECO:0000256" key="3">
    <source>
        <dbReference type="ARBA" id="ARBA00023157"/>
    </source>
</evidence>
<dbReference type="GO" id="GO:0005576">
    <property type="term" value="C:extracellular region"/>
    <property type="evidence" value="ECO:0007669"/>
    <property type="project" value="TreeGrafter"/>
</dbReference>
<dbReference type="Proteomes" id="UP000052943">
    <property type="component" value="Unassembled WGS sequence"/>
</dbReference>
<evidence type="ECO:0000256" key="4">
    <source>
        <dbReference type="SAM" id="MobiDB-lite"/>
    </source>
</evidence>
<dbReference type="SMART" id="SM00280">
    <property type="entry name" value="KAZAL"/>
    <property type="match status" value="3"/>
</dbReference>
<dbReference type="STRING" id="4790.A0A0W8DVN9"/>
<organism evidence="6 7">
    <name type="scientific">Phytophthora nicotianae</name>
    <name type="common">Potato buckeye rot agent</name>
    <name type="synonym">Phytophthora parasitica</name>
    <dbReference type="NCBI Taxonomy" id="4792"/>
    <lineage>
        <taxon>Eukaryota</taxon>
        <taxon>Sar</taxon>
        <taxon>Stramenopiles</taxon>
        <taxon>Oomycota</taxon>
        <taxon>Peronosporomycetes</taxon>
        <taxon>Peronosporales</taxon>
        <taxon>Peronosporaceae</taxon>
        <taxon>Phytophthora</taxon>
    </lineage>
</organism>
<dbReference type="InterPro" id="IPR050653">
    <property type="entry name" value="Prot_Inhib_GrowthFact_Antg"/>
</dbReference>
<keyword evidence="2" id="KW-0722">Serine protease inhibitor</keyword>
<dbReference type="SUPFAM" id="SSF100895">
    <property type="entry name" value="Kazal-type serine protease inhibitors"/>
    <property type="match status" value="3"/>
</dbReference>
<dbReference type="InterPro" id="IPR036058">
    <property type="entry name" value="Kazal_dom_sf"/>
</dbReference>
<keyword evidence="1" id="KW-0646">Protease inhibitor</keyword>
<feature type="region of interest" description="Disordered" evidence="4">
    <location>
        <begin position="152"/>
        <end position="175"/>
    </location>
</feature>
<keyword evidence="3" id="KW-1015">Disulfide bond</keyword>
<dbReference type="AlphaFoldDB" id="A0A0W8DVN9"/>
<dbReference type="Pfam" id="PF00050">
    <property type="entry name" value="Kazal_1"/>
    <property type="match status" value="1"/>
</dbReference>
<evidence type="ECO:0000256" key="2">
    <source>
        <dbReference type="ARBA" id="ARBA00022900"/>
    </source>
</evidence>
<dbReference type="OrthoDB" id="126772at2759"/>
<dbReference type="InterPro" id="IPR002350">
    <property type="entry name" value="Kazal_dom"/>
</dbReference>
<dbReference type="PANTHER" id="PTHR10913:SF45">
    <property type="entry name" value="FOLLISTATIN, ISOFORM A-RELATED"/>
    <property type="match status" value="1"/>
</dbReference>
<evidence type="ECO:0000313" key="7">
    <source>
        <dbReference type="Proteomes" id="UP000052943"/>
    </source>
</evidence>
<proteinExistence type="predicted"/>
<dbReference type="EMBL" id="LNFO01000666">
    <property type="protein sequence ID" value="KUG00488.1"/>
    <property type="molecule type" value="Genomic_DNA"/>
</dbReference>
<dbReference type="PROSITE" id="PS51465">
    <property type="entry name" value="KAZAL_2"/>
    <property type="match status" value="2"/>
</dbReference>
<accession>A0A0W8DVN9</accession>